<dbReference type="EMBL" id="NQJF01000022">
    <property type="protein sequence ID" value="OYD21079.1"/>
    <property type="molecule type" value="Genomic_DNA"/>
</dbReference>
<dbReference type="AlphaFoldDB" id="A0A235C9K1"/>
<evidence type="ECO:0000313" key="6">
    <source>
        <dbReference type="Proteomes" id="UP000295058"/>
    </source>
</evidence>
<dbReference type="Proteomes" id="UP000295058">
    <property type="component" value="Unassembled WGS sequence"/>
</dbReference>
<feature type="region of interest" description="Disordered" evidence="1">
    <location>
        <begin position="271"/>
        <end position="291"/>
    </location>
</feature>
<protein>
    <submittedName>
        <fullName evidence="3">Uncharacterized protein</fullName>
    </submittedName>
</protein>
<feature type="transmembrane region" description="Helical" evidence="2">
    <location>
        <begin position="831"/>
        <end position="850"/>
    </location>
</feature>
<reference evidence="3 5" key="1">
    <citation type="submission" date="2017-08" db="EMBL/GenBank/DDBJ databases">
        <title>Draft Genome Sequence of the Marine Bacterium Oceanimonas baumannii ATCC 700832.</title>
        <authorList>
            <person name="Mcclelland W.D."/>
            <person name="Brennan M.A."/>
            <person name="Trachtenberg A.M."/>
            <person name="Maclea K.S."/>
        </authorList>
    </citation>
    <scope>NUCLEOTIDE SEQUENCE [LARGE SCALE GENOMIC DNA]</scope>
    <source>
        <strain evidence="3 5">ATCC 700832</strain>
    </source>
</reference>
<keyword evidence="6" id="KW-1185">Reference proteome</keyword>
<accession>A0A235C9K1</accession>
<feature type="compositionally biased region" description="Basic and acidic residues" evidence="1">
    <location>
        <begin position="271"/>
        <end position="285"/>
    </location>
</feature>
<feature type="transmembrane region" description="Helical" evidence="2">
    <location>
        <begin position="856"/>
        <end position="875"/>
    </location>
</feature>
<evidence type="ECO:0000313" key="3">
    <source>
        <dbReference type="EMBL" id="OYD21079.1"/>
    </source>
</evidence>
<evidence type="ECO:0000256" key="1">
    <source>
        <dbReference type="SAM" id="MobiDB-lite"/>
    </source>
</evidence>
<dbReference type="Proteomes" id="UP000243640">
    <property type="component" value="Unassembled WGS sequence"/>
</dbReference>
<dbReference type="EMBL" id="SODO01000024">
    <property type="protein sequence ID" value="TDW53986.1"/>
    <property type="molecule type" value="Genomic_DNA"/>
</dbReference>
<name>A0A235C9K1_9GAMM</name>
<keyword evidence="2" id="KW-0812">Transmembrane</keyword>
<comment type="caution">
    <text evidence="3">The sequence shown here is derived from an EMBL/GenBank/DDBJ whole genome shotgun (WGS) entry which is preliminary data.</text>
</comment>
<evidence type="ECO:0000256" key="2">
    <source>
        <dbReference type="SAM" id="Phobius"/>
    </source>
</evidence>
<gene>
    <name evidence="3" type="ORF">B6S09_17605</name>
    <name evidence="4" type="ORF">LY04_03558</name>
</gene>
<dbReference type="RefSeq" id="WP_094279793.1">
    <property type="nucleotide sequence ID" value="NZ_NQJF01000022.1"/>
</dbReference>
<proteinExistence type="predicted"/>
<evidence type="ECO:0000313" key="4">
    <source>
        <dbReference type="EMBL" id="TDW53986.1"/>
    </source>
</evidence>
<keyword evidence="2" id="KW-1133">Transmembrane helix</keyword>
<evidence type="ECO:0000313" key="5">
    <source>
        <dbReference type="Proteomes" id="UP000243640"/>
    </source>
</evidence>
<reference evidence="4 6" key="2">
    <citation type="submission" date="2019-03" db="EMBL/GenBank/DDBJ databases">
        <title>Genomic Encyclopedia of Archaeal and Bacterial Type Strains, Phase II (KMG-II): from individual species to whole genera.</title>
        <authorList>
            <person name="Goeker M."/>
        </authorList>
    </citation>
    <scope>NUCLEOTIDE SEQUENCE [LARGE SCALE GENOMIC DNA]</scope>
    <source>
        <strain evidence="4 6">DSM 15594</strain>
    </source>
</reference>
<organism evidence="3 5">
    <name type="scientific">Oceanimonas baumannii</name>
    <dbReference type="NCBI Taxonomy" id="129578"/>
    <lineage>
        <taxon>Bacteria</taxon>
        <taxon>Pseudomonadati</taxon>
        <taxon>Pseudomonadota</taxon>
        <taxon>Gammaproteobacteria</taxon>
        <taxon>Aeromonadales</taxon>
        <taxon>Aeromonadaceae</taxon>
        <taxon>Oceanimonas</taxon>
    </lineage>
</organism>
<keyword evidence="2" id="KW-0472">Membrane</keyword>
<dbReference type="CDD" id="cd20705">
    <property type="entry name" value="MIX_I"/>
    <property type="match status" value="1"/>
</dbReference>
<dbReference type="OrthoDB" id="5406083at2"/>
<sequence>MSSFNDQTIEEGVRKRTEYENPRRATLALTIQRTDGGELKIPLLFEAKTTQEESDIQQNTLLAILPMARLPGERDLGSTPKGALLRAGRLYVFYKNRLWRELETDGTGNLSEIDFAHWRKQADQNSPADERPPVGVPMQVVLVPTMLHGQAVGNDVMMAYSEQPWTWEYIEWLEADAQRIETRCSHINPAWAAAYSSRTNKTHDISIWTASDVYPAIPIDADAPGMRARDLSVETALEEAADFTPDFAHFTEDTLVGRTHQLKTELIDALKRKQDTAEKPERSNNPDDNALVIDPATTVEALPDVSAGEDVLAKHNMRAYPMMAGLMLEDPLFELRHAVAQTQHAQERLQVLNALIPHQHNGEYAHLLYTTVMQRGEHELAQYQHLINKSELDVTIFAHERREIRNYLKRQLKRMMRLVNAPAGLPAVINDWVFTEDERLFEPFSLLAEVLNTLAILPSAADALCTLPDIELESEINQLTTRLLLGEHTMTRQLIATKQAGNPQAVKRLLVLLQTDRAPDPDKIGTSTLLHLIDPPGATPDNVLTYRGIWSMADDLFNTFITGVSAHIARMHDQLEVIVLQRIFSSSFNTLHQLVHNWQGIELVSQAEAKARGLVILGVYGGGLRNGLTPDERQRLTRNNYQYANLLNETDERIGSTSPRQAGSHQKLDSVKVVAVPKDHPEADKIARWKYNLHRKLNGALDTPAIPAIAFGFALYNLHVNMAAIKDLQREGADIRAEIGAFSALMDLSVASASLYSALAGDSSWLVRIITEPRISVGHISKGWARNLEKQTGSSRLPLLRAASGGAMIVTSVVTAWDATRAWQQGDQNAALAYGVSAAGGAVWTASILGMAINPLALVAGAVLFIGGSILGALLTDSDIEVLMKNGPFGKNFSDPNAEDQDERFTYLQNQQQAYTQLQGVLGQPQLQVQRYQDWCVSAPAPLVQRLDKIQAERMQHSGLRNYHPSCVSPEIQPFSDEDWVVIIRSPLLAMFRGERDFRLYATERQSVLRLTGAFNAPRVSYHDIVTAKLQALPLDSASVLYILPHQLPHAELSPLARHRKKVQQGLRIRGQFHLSQQGNSDQTLVLPQPNPKRWRAYTAQDRRVPPVNIDKSDAPYWFIEHKDFDA</sequence>